<dbReference type="PATRIC" id="fig|1220535.3.peg.959"/>
<dbReference type="PRINTS" id="PR00081">
    <property type="entry name" value="GDHRDH"/>
</dbReference>
<dbReference type="InterPro" id="IPR036291">
    <property type="entry name" value="NAD(P)-bd_dom_sf"/>
</dbReference>
<dbReference type="STRING" id="1220535.IMCC14465_09650"/>
<organism evidence="3 4">
    <name type="scientific">alpha proteobacterium IMCC14465</name>
    <dbReference type="NCBI Taxonomy" id="1220535"/>
    <lineage>
        <taxon>Bacteria</taxon>
        <taxon>Pseudomonadati</taxon>
        <taxon>Pseudomonadota</taxon>
        <taxon>Alphaproteobacteria</taxon>
        <taxon>PS1 clade</taxon>
    </lineage>
</organism>
<evidence type="ECO:0000313" key="3">
    <source>
        <dbReference type="EMBL" id="EJW21169.1"/>
    </source>
</evidence>
<dbReference type="PRINTS" id="PR00080">
    <property type="entry name" value="SDRFAMILY"/>
</dbReference>
<evidence type="ECO:0000256" key="2">
    <source>
        <dbReference type="ARBA" id="ARBA00023002"/>
    </source>
</evidence>
<dbReference type="InterPro" id="IPR020904">
    <property type="entry name" value="Sc_DH/Rdtase_CS"/>
</dbReference>
<dbReference type="eggNOG" id="COG1028">
    <property type="taxonomic scope" value="Bacteria"/>
</dbReference>
<proteinExistence type="inferred from homology"/>
<dbReference type="FunFam" id="3.40.50.720:FF:000084">
    <property type="entry name" value="Short-chain dehydrogenase reductase"/>
    <property type="match status" value="1"/>
</dbReference>
<dbReference type="Gene3D" id="3.40.50.720">
    <property type="entry name" value="NAD(P)-binding Rossmann-like Domain"/>
    <property type="match status" value="1"/>
</dbReference>
<dbReference type="Proteomes" id="UP000004836">
    <property type="component" value="Unassembled WGS sequence"/>
</dbReference>
<comment type="caution">
    <text evidence="3">The sequence shown here is derived from an EMBL/GenBank/DDBJ whole genome shotgun (WGS) entry which is preliminary data.</text>
</comment>
<dbReference type="InterPro" id="IPR002347">
    <property type="entry name" value="SDR_fam"/>
</dbReference>
<comment type="similarity">
    <text evidence="1">Belongs to the short-chain dehydrogenases/reductases (SDR) family.</text>
</comment>
<evidence type="ECO:0000313" key="4">
    <source>
        <dbReference type="Proteomes" id="UP000004836"/>
    </source>
</evidence>
<sequence>MGRVEGKIALVTGAAMGLGLADATMLIEEGARVLLTDVNVEAGQKAAEALGENAAFAKLDVSSPEEWAAAIATVEEKFGGLDVLVNNAGIVIVADPENCTYEDFKKTNAIMNDGVFLGMQTALPLLKKSKNASIINMSSTASHLGYPPFFAYSAAKGAVRSMTKSMAIHCQMTNLPVRCVSIHASGIETPMVQTVQGRGDEAPMEIPKDGILPQESLGCPEDVARMVVFLASDDARFLTGSEFIVDNGLLARPADIVQ</sequence>
<dbReference type="PANTHER" id="PTHR43477">
    <property type="entry name" value="DIHYDROANTICAPSIN 7-DEHYDROGENASE"/>
    <property type="match status" value="1"/>
</dbReference>
<evidence type="ECO:0008006" key="5">
    <source>
        <dbReference type="Google" id="ProtNLM"/>
    </source>
</evidence>
<gene>
    <name evidence="3" type="ORF">IMCC14465_09650</name>
</gene>
<keyword evidence="2" id="KW-0560">Oxidoreductase</keyword>
<dbReference type="PROSITE" id="PS00061">
    <property type="entry name" value="ADH_SHORT"/>
    <property type="match status" value="1"/>
</dbReference>
<dbReference type="Pfam" id="PF13561">
    <property type="entry name" value="adh_short_C2"/>
    <property type="match status" value="1"/>
</dbReference>
<keyword evidence="4" id="KW-1185">Reference proteome</keyword>
<dbReference type="EMBL" id="ALYF01000003">
    <property type="protein sequence ID" value="EJW21169.1"/>
    <property type="molecule type" value="Genomic_DNA"/>
</dbReference>
<reference evidence="3 4" key="1">
    <citation type="journal article" date="2012" name="J. Bacteriol.">
        <title>Genome Sequence of Strain IMCC14465, Isolated from the East Sea, Belonging to the PS1 Clade of Alphaproteobacteria.</title>
        <authorList>
            <person name="Yang S.J."/>
            <person name="Kang I."/>
            <person name="Cho J.C."/>
        </authorList>
    </citation>
    <scope>NUCLEOTIDE SEQUENCE [LARGE SCALE GENOMIC DNA]</scope>
    <source>
        <strain evidence="3 4">IMCC14465</strain>
    </source>
</reference>
<dbReference type="InterPro" id="IPR051122">
    <property type="entry name" value="SDR_DHRS6-like"/>
</dbReference>
<name>J9DZN8_9PROT</name>
<dbReference type="SUPFAM" id="SSF51735">
    <property type="entry name" value="NAD(P)-binding Rossmann-fold domains"/>
    <property type="match status" value="1"/>
</dbReference>
<evidence type="ECO:0000256" key="1">
    <source>
        <dbReference type="ARBA" id="ARBA00006484"/>
    </source>
</evidence>
<dbReference type="AlphaFoldDB" id="J9DZN8"/>
<dbReference type="GO" id="GO:0016491">
    <property type="term" value="F:oxidoreductase activity"/>
    <property type="evidence" value="ECO:0007669"/>
    <property type="project" value="UniProtKB-KW"/>
</dbReference>
<accession>J9DZN8</accession>
<protein>
    <recommendedName>
        <fullName evidence="5">Short-chain dehydrogenase/reductase SDR</fullName>
    </recommendedName>
</protein>
<dbReference type="PANTHER" id="PTHR43477:SF1">
    <property type="entry name" value="DIHYDROANTICAPSIN 7-DEHYDROGENASE"/>
    <property type="match status" value="1"/>
</dbReference>
<dbReference type="OrthoDB" id="5457012at2"/>